<protein>
    <submittedName>
        <fullName evidence="1">Uncharacterized protein</fullName>
    </submittedName>
</protein>
<evidence type="ECO:0000313" key="1">
    <source>
        <dbReference type="EMBL" id="MPC71024.1"/>
    </source>
</evidence>
<comment type="caution">
    <text evidence="1">The sequence shown here is derived from an EMBL/GenBank/DDBJ whole genome shotgun (WGS) entry which is preliminary data.</text>
</comment>
<sequence>MPIQAVTLNTTQTLIRINIILHYKLRNHLELNTFTPSYQHCSRMLMTTKHINRHSHAQFDPERCRCEWKAPYAASSHVVTKERPSLPYTRTEGEGQTSSAGDCLALAAKALRRALRRLVALVPP</sequence>
<dbReference type="AlphaFoldDB" id="A0A5B7HR99"/>
<dbReference type="EMBL" id="VSRR010032160">
    <property type="protein sequence ID" value="MPC71024.1"/>
    <property type="molecule type" value="Genomic_DNA"/>
</dbReference>
<accession>A0A5B7HR99</accession>
<name>A0A5B7HR99_PORTR</name>
<reference evidence="1 2" key="1">
    <citation type="submission" date="2019-05" db="EMBL/GenBank/DDBJ databases">
        <title>Another draft genome of Portunus trituberculatus and its Hox gene families provides insights of decapod evolution.</title>
        <authorList>
            <person name="Jeong J.-H."/>
            <person name="Song I."/>
            <person name="Kim S."/>
            <person name="Choi T."/>
            <person name="Kim D."/>
            <person name="Ryu S."/>
            <person name="Kim W."/>
        </authorList>
    </citation>
    <scope>NUCLEOTIDE SEQUENCE [LARGE SCALE GENOMIC DNA]</scope>
    <source>
        <tissue evidence="1">Muscle</tissue>
    </source>
</reference>
<keyword evidence="2" id="KW-1185">Reference proteome</keyword>
<gene>
    <name evidence="1" type="ORF">E2C01_065291</name>
</gene>
<proteinExistence type="predicted"/>
<organism evidence="1 2">
    <name type="scientific">Portunus trituberculatus</name>
    <name type="common">Swimming crab</name>
    <name type="synonym">Neptunus trituberculatus</name>
    <dbReference type="NCBI Taxonomy" id="210409"/>
    <lineage>
        <taxon>Eukaryota</taxon>
        <taxon>Metazoa</taxon>
        <taxon>Ecdysozoa</taxon>
        <taxon>Arthropoda</taxon>
        <taxon>Crustacea</taxon>
        <taxon>Multicrustacea</taxon>
        <taxon>Malacostraca</taxon>
        <taxon>Eumalacostraca</taxon>
        <taxon>Eucarida</taxon>
        <taxon>Decapoda</taxon>
        <taxon>Pleocyemata</taxon>
        <taxon>Brachyura</taxon>
        <taxon>Eubrachyura</taxon>
        <taxon>Portunoidea</taxon>
        <taxon>Portunidae</taxon>
        <taxon>Portuninae</taxon>
        <taxon>Portunus</taxon>
    </lineage>
</organism>
<evidence type="ECO:0000313" key="2">
    <source>
        <dbReference type="Proteomes" id="UP000324222"/>
    </source>
</evidence>
<dbReference type="Proteomes" id="UP000324222">
    <property type="component" value="Unassembled WGS sequence"/>
</dbReference>